<comment type="caution">
    <text evidence="1">The sequence shown here is derived from an EMBL/GenBank/DDBJ whole genome shotgun (WGS) entry which is preliminary data.</text>
</comment>
<protein>
    <submittedName>
        <fullName evidence="1">Uncharacterized protein</fullName>
    </submittedName>
</protein>
<evidence type="ECO:0000313" key="1">
    <source>
        <dbReference type="EMBL" id="NBH61570.1"/>
    </source>
</evidence>
<organism evidence="1 2">
    <name type="scientific">Anaerotruncus colihominis</name>
    <dbReference type="NCBI Taxonomy" id="169435"/>
    <lineage>
        <taxon>Bacteria</taxon>
        <taxon>Bacillati</taxon>
        <taxon>Bacillota</taxon>
        <taxon>Clostridia</taxon>
        <taxon>Eubacteriales</taxon>
        <taxon>Oscillospiraceae</taxon>
        <taxon>Anaerotruncus</taxon>
    </lineage>
</organism>
<name>A0A845QHG4_9FIRM</name>
<keyword evidence="2" id="KW-1185">Reference proteome</keyword>
<gene>
    <name evidence="1" type="ORF">D0435_07890</name>
</gene>
<reference evidence="1 2" key="1">
    <citation type="submission" date="2018-08" db="EMBL/GenBank/DDBJ databases">
        <title>Murine metabolic-syndrome-specific gut microbial biobank.</title>
        <authorList>
            <person name="Liu C."/>
        </authorList>
    </citation>
    <scope>NUCLEOTIDE SEQUENCE [LARGE SCALE GENOMIC DNA]</scope>
    <source>
        <strain evidence="1 2">28</strain>
    </source>
</reference>
<dbReference type="RefSeq" id="WP_160201852.1">
    <property type="nucleotide sequence ID" value="NZ_QXWK01000013.1"/>
</dbReference>
<sequence length="95" mass="10533">MKRLDITEKLNFSKKPVLVVKDKEIEIDNSAVTILKVMGLMGDEAGSKEILEAYELLFDKTARKTVDSLQLNFGDFATLVREAIELAAGDSEGEQ</sequence>
<accession>A0A845QHG4</accession>
<evidence type="ECO:0000313" key="2">
    <source>
        <dbReference type="Proteomes" id="UP000446866"/>
    </source>
</evidence>
<dbReference type="AlphaFoldDB" id="A0A845QHG4"/>
<proteinExistence type="predicted"/>
<dbReference type="EMBL" id="QXWK01000013">
    <property type="protein sequence ID" value="NBH61570.1"/>
    <property type="molecule type" value="Genomic_DNA"/>
</dbReference>
<dbReference type="Proteomes" id="UP000446866">
    <property type="component" value="Unassembled WGS sequence"/>
</dbReference>